<keyword evidence="3" id="KW-1185">Reference proteome</keyword>
<evidence type="ECO:0000313" key="2">
    <source>
        <dbReference type="EMBL" id="MFB5266735.1"/>
    </source>
</evidence>
<accession>A0ABV5AR92</accession>
<keyword evidence="1" id="KW-0812">Transmembrane</keyword>
<sequence length="142" mass="15968">MAIQLAWILLVYGLAAAVVRLLYIRHAAELQTGHRKRPDKRRIHYILITSNHELWVEWVVRVLAAYSCLLNRSLHISVIDDQSEDCTVGILERLGRTGGFELAVISSPFTAVPPVVELEAGEAQAVLDLRTMKPSDKIPFVR</sequence>
<reference evidence="2 3" key="1">
    <citation type="submission" date="2024-09" db="EMBL/GenBank/DDBJ databases">
        <title>Paenibacillus zeirhizospherea sp. nov., isolated from surface of the maize (Zea mays) roots in a horticulture field, Hungary.</title>
        <authorList>
            <person name="Marton D."/>
            <person name="Farkas M."/>
            <person name="Bedics A."/>
            <person name="Toth E."/>
            <person name="Tancsics A."/>
            <person name="Boka K."/>
            <person name="Maroti G."/>
            <person name="Kriszt B."/>
            <person name="Cserhati M."/>
        </authorList>
    </citation>
    <scope>NUCLEOTIDE SEQUENCE [LARGE SCALE GENOMIC DNA]</scope>
    <source>
        <strain evidence="2 3">KCTC 33519</strain>
    </source>
</reference>
<dbReference type="EMBL" id="JBHHMI010000005">
    <property type="protein sequence ID" value="MFB5266735.1"/>
    <property type="molecule type" value="Genomic_DNA"/>
</dbReference>
<dbReference type="Proteomes" id="UP001580346">
    <property type="component" value="Unassembled WGS sequence"/>
</dbReference>
<keyword evidence="1" id="KW-1133">Transmembrane helix</keyword>
<keyword evidence="1" id="KW-0472">Membrane</keyword>
<protein>
    <recommendedName>
        <fullName evidence="4">Glycosyltransferase</fullName>
    </recommendedName>
</protein>
<dbReference type="RefSeq" id="WP_375354621.1">
    <property type="nucleotide sequence ID" value="NZ_JBHHMI010000005.1"/>
</dbReference>
<proteinExistence type="predicted"/>
<name>A0ABV5AR92_9BACL</name>
<evidence type="ECO:0008006" key="4">
    <source>
        <dbReference type="Google" id="ProtNLM"/>
    </source>
</evidence>
<organism evidence="2 3">
    <name type="scientific">Paenibacillus enshidis</name>
    <dbReference type="NCBI Taxonomy" id="1458439"/>
    <lineage>
        <taxon>Bacteria</taxon>
        <taxon>Bacillati</taxon>
        <taxon>Bacillota</taxon>
        <taxon>Bacilli</taxon>
        <taxon>Bacillales</taxon>
        <taxon>Paenibacillaceae</taxon>
        <taxon>Paenibacillus</taxon>
    </lineage>
</organism>
<feature type="transmembrane region" description="Helical" evidence="1">
    <location>
        <begin position="6"/>
        <end position="24"/>
    </location>
</feature>
<comment type="caution">
    <text evidence="2">The sequence shown here is derived from an EMBL/GenBank/DDBJ whole genome shotgun (WGS) entry which is preliminary data.</text>
</comment>
<evidence type="ECO:0000313" key="3">
    <source>
        <dbReference type="Proteomes" id="UP001580346"/>
    </source>
</evidence>
<evidence type="ECO:0000256" key="1">
    <source>
        <dbReference type="SAM" id="Phobius"/>
    </source>
</evidence>
<gene>
    <name evidence="2" type="ORF">ACE41H_08040</name>
</gene>